<dbReference type="Proteomes" id="UP000787635">
    <property type="component" value="Unassembled WGS sequence"/>
</dbReference>
<keyword evidence="8" id="KW-1185">Reference proteome</keyword>
<feature type="transmembrane region" description="Helical" evidence="6">
    <location>
        <begin position="279"/>
        <end position="298"/>
    </location>
</feature>
<evidence type="ECO:0000256" key="5">
    <source>
        <dbReference type="ARBA" id="ARBA00023136"/>
    </source>
</evidence>
<dbReference type="NCBIfam" id="TIGR03718">
    <property type="entry name" value="R_switched_Alx"/>
    <property type="match status" value="1"/>
</dbReference>
<evidence type="ECO:0000256" key="4">
    <source>
        <dbReference type="ARBA" id="ARBA00022989"/>
    </source>
</evidence>
<proteinExistence type="inferred from homology"/>
<reference evidence="7 8" key="1">
    <citation type="submission" date="2020-03" db="EMBL/GenBank/DDBJ databases">
        <title>Roseomonas selenitidurans sp. nov. isolated from urban soil.</title>
        <authorList>
            <person name="Liu H."/>
        </authorList>
    </citation>
    <scope>NUCLEOTIDE SEQUENCE [LARGE SCALE GENOMIC DNA]</scope>
    <source>
        <strain evidence="7 8">BU-1</strain>
    </source>
</reference>
<feature type="transmembrane region" description="Helical" evidence="6">
    <location>
        <begin position="210"/>
        <end position="227"/>
    </location>
</feature>
<comment type="similarity">
    <text evidence="2">Belongs to the TerC family.</text>
</comment>
<accession>A0ABX1E2M0</accession>
<evidence type="ECO:0000256" key="1">
    <source>
        <dbReference type="ARBA" id="ARBA00004141"/>
    </source>
</evidence>
<dbReference type="InterPro" id="IPR005496">
    <property type="entry name" value="Integral_membrane_TerC"/>
</dbReference>
<feature type="transmembrane region" description="Helical" evidence="6">
    <location>
        <begin position="247"/>
        <end position="267"/>
    </location>
</feature>
<feature type="transmembrane region" description="Helical" evidence="6">
    <location>
        <begin position="13"/>
        <end position="34"/>
    </location>
</feature>
<dbReference type="PANTHER" id="PTHR30238">
    <property type="entry name" value="MEMBRANE BOUND PREDICTED REDOX MODULATOR"/>
    <property type="match status" value="1"/>
</dbReference>
<evidence type="ECO:0000313" key="7">
    <source>
        <dbReference type="EMBL" id="NKC31412.1"/>
    </source>
</evidence>
<name>A0ABX1E2M0_9PROT</name>
<evidence type="ECO:0000256" key="3">
    <source>
        <dbReference type="ARBA" id="ARBA00022692"/>
    </source>
</evidence>
<evidence type="ECO:0000256" key="6">
    <source>
        <dbReference type="SAM" id="Phobius"/>
    </source>
</evidence>
<gene>
    <name evidence="7" type="ORF">HEQ75_11125</name>
</gene>
<evidence type="ECO:0000313" key="8">
    <source>
        <dbReference type="Proteomes" id="UP000787635"/>
    </source>
</evidence>
<keyword evidence="3 6" id="KW-0812">Transmembrane</keyword>
<dbReference type="InterPro" id="IPR022369">
    <property type="entry name" value="Integral_membrane_TerC_rswitch"/>
</dbReference>
<dbReference type="Pfam" id="PF03741">
    <property type="entry name" value="TerC"/>
    <property type="match status" value="1"/>
</dbReference>
<dbReference type="EMBL" id="JAAVNE010000015">
    <property type="protein sequence ID" value="NKC31412.1"/>
    <property type="molecule type" value="Genomic_DNA"/>
</dbReference>
<dbReference type="PANTHER" id="PTHR30238:SF0">
    <property type="entry name" value="THYLAKOID MEMBRANE PROTEIN TERC, CHLOROPLASTIC"/>
    <property type="match status" value="1"/>
</dbReference>
<keyword evidence="5 6" id="KW-0472">Membrane</keyword>
<sequence length="346" mass="38263">MEFLLLEWVGKPIWMWLGFLGIVFALLAFDLGVLNREDREMGISESLWLSAFYIGFAMLFGGGVWWAYEAGHLATEDGTHAGITFFTGFFIEKALSIDNVFVISLIFGFFAIPRKYQYRALVWGIVAVIVLRGLMIGIGAALVQEYSWLLFIFGAFLIGTGIKMMVVPEGDSDISKNPVVTFLRRHMRVTNDLHGEKFFVRQPDPKTGRMVAWATPLFLALVVINLADLVFAVDSVPAIFAITTDTFIVYTANIMAILGLRALYFALAAMVHRFHYLKYALAMVLVFIGAKIFWNQIFGKVEPAISLGVTAALIAGGVAYSLYKTRGAPPAANALEAERAAMDRAG</sequence>
<feature type="transmembrane region" description="Helical" evidence="6">
    <location>
        <begin position="120"/>
        <end position="142"/>
    </location>
</feature>
<feature type="transmembrane region" description="Helical" evidence="6">
    <location>
        <begin position="148"/>
        <end position="166"/>
    </location>
</feature>
<feature type="transmembrane region" description="Helical" evidence="6">
    <location>
        <begin position="46"/>
        <end position="68"/>
    </location>
</feature>
<protein>
    <submittedName>
        <fullName evidence="7">TerC family protein</fullName>
    </submittedName>
</protein>
<keyword evidence="4 6" id="KW-1133">Transmembrane helix</keyword>
<feature type="transmembrane region" description="Helical" evidence="6">
    <location>
        <begin position="94"/>
        <end position="113"/>
    </location>
</feature>
<comment type="subcellular location">
    <subcellularLocation>
        <location evidence="1">Membrane</location>
        <topology evidence="1">Multi-pass membrane protein</topology>
    </subcellularLocation>
</comment>
<comment type="caution">
    <text evidence="7">The sequence shown here is derived from an EMBL/GenBank/DDBJ whole genome shotgun (WGS) entry which is preliminary data.</text>
</comment>
<organism evidence="7 8">
    <name type="scientific">Falsiroseomonas selenitidurans</name>
    <dbReference type="NCBI Taxonomy" id="2716335"/>
    <lineage>
        <taxon>Bacteria</taxon>
        <taxon>Pseudomonadati</taxon>
        <taxon>Pseudomonadota</taxon>
        <taxon>Alphaproteobacteria</taxon>
        <taxon>Acetobacterales</taxon>
        <taxon>Roseomonadaceae</taxon>
        <taxon>Falsiroseomonas</taxon>
    </lineage>
</organism>
<feature type="transmembrane region" description="Helical" evidence="6">
    <location>
        <begin position="304"/>
        <end position="323"/>
    </location>
</feature>
<evidence type="ECO:0000256" key="2">
    <source>
        <dbReference type="ARBA" id="ARBA00007511"/>
    </source>
</evidence>